<name>A0A9P7VZP5_9AGAR</name>
<dbReference type="EMBL" id="MU250526">
    <property type="protein sequence ID" value="KAG7450103.1"/>
    <property type="molecule type" value="Genomic_DNA"/>
</dbReference>
<evidence type="ECO:0000256" key="1">
    <source>
        <dbReference type="SAM" id="Phobius"/>
    </source>
</evidence>
<protein>
    <submittedName>
        <fullName evidence="2">Uncharacterized protein</fullName>
    </submittedName>
</protein>
<gene>
    <name evidence="2" type="ORF">BT62DRAFT_916631</name>
</gene>
<comment type="caution">
    <text evidence="2">The sequence shown here is derived from an EMBL/GenBank/DDBJ whole genome shotgun (WGS) entry which is preliminary data.</text>
</comment>
<dbReference type="RefSeq" id="XP_043043603.1">
    <property type="nucleotide sequence ID" value="XM_043184006.1"/>
</dbReference>
<keyword evidence="1" id="KW-0812">Transmembrane</keyword>
<accession>A0A9P7VZP5</accession>
<evidence type="ECO:0000313" key="3">
    <source>
        <dbReference type="Proteomes" id="UP000812287"/>
    </source>
</evidence>
<keyword evidence="1" id="KW-1133">Transmembrane helix</keyword>
<proteinExistence type="predicted"/>
<evidence type="ECO:0000313" key="2">
    <source>
        <dbReference type="EMBL" id="KAG7450103.1"/>
    </source>
</evidence>
<reference evidence="2" key="1">
    <citation type="submission" date="2020-11" db="EMBL/GenBank/DDBJ databases">
        <title>Adaptations for nitrogen fixation in a non-lichenized fungal sporocarp promotes dispersal by wood-feeding termites.</title>
        <authorList>
            <consortium name="DOE Joint Genome Institute"/>
            <person name="Koch R.A."/>
            <person name="Yoon G."/>
            <person name="Arayal U."/>
            <person name="Lail K."/>
            <person name="Amirebrahimi M."/>
            <person name="Labutti K."/>
            <person name="Lipzen A."/>
            <person name="Riley R."/>
            <person name="Barry K."/>
            <person name="Henrissat B."/>
            <person name="Grigoriev I.V."/>
            <person name="Herr J.R."/>
            <person name="Aime M.C."/>
        </authorList>
    </citation>
    <scope>NUCLEOTIDE SEQUENCE</scope>
    <source>
        <strain evidence="2">MCA 3950</strain>
    </source>
</reference>
<dbReference type="Proteomes" id="UP000812287">
    <property type="component" value="Unassembled WGS sequence"/>
</dbReference>
<dbReference type="GeneID" id="66106303"/>
<dbReference type="AlphaFoldDB" id="A0A9P7VZP5"/>
<feature type="transmembrane region" description="Helical" evidence="1">
    <location>
        <begin position="7"/>
        <end position="29"/>
    </location>
</feature>
<keyword evidence="3" id="KW-1185">Reference proteome</keyword>
<sequence length="199" mass="21580">MSFTNALFIFCHCLTHSLNVVLLLIFFGWSASSEAEDPILVGPPSSSKVGTPSILTSRVLKQIINVPSTGRMSFPTILRESLDVLLSSVRAENDNLIFGIRVISSVCDGHTVIKAHLLMSPPIADSSNKYMQSTGRAIETSVSKCLHENSPAAIAEGDQSSCKGAYFKRELADKIGHFISKACDASFITKIWSLLCKLC</sequence>
<organism evidence="2 3">
    <name type="scientific">Guyanagaster necrorhizus</name>
    <dbReference type="NCBI Taxonomy" id="856835"/>
    <lineage>
        <taxon>Eukaryota</taxon>
        <taxon>Fungi</taxon>
        <taxon>Dikarya</taxon>
        <taxon>Basidiomycota</taxon>
        <taxon>Agaricomycotina</taxon>
        <taxon>Agaricomycetes</taxon>
        <taxon>Agaricomycetidae</taxon>
        <taxon>Agaricales</taxon>
        <taxon>Marasmiineae</taxon>
        <taxon>Physalacriaceae</taxon>
        <taxon>Guyanagaster</taxon>
    </lineage>
</organism>
<keyword evidence="1" id="KW-0472">Membrane</keyword>